<dbReference type="PANTHER" id="PTHR40469">
    <property type="entry name" value="SECRETED GLYCOSYL HYDROLASE"/>
    <property type="match status" value="1"/>
</dbReference>
<protein>
    <recommendedName>
        <fullName evidence="2">ThuA-like domain-containing protein</fullName>
    </recommendedName>
</protein>
<dbReference type="Gene3D" id="3.40.50.880">
    <property type="match status" value="1"/>
</dbReference>
<name>A0ABN0UF17_9ACTN</name>
<dbReference type="EMBL" id="BAAAGX010000014">
    <property type="protein sequence ID" value="GAA0248436.1"/>
    <property type="molecule type" value="Genomic_DNA"/>
</dbReference>
<gene>
    <name evidence="3" type="ORF">GCM10009539_37160</name>
</gene>
<reference evidence="3 4" key="1">
    <citation type="journal article" date="2019" name="Int. J. Syst. Evol. Microbiol.">
        <title>The Global Catalogue of Microorganisms (GCM) 10K type strain sequencing project: providing services to taxonomists for standard genome sequencing and annotation.</title>
        <authorList>
            <consortium name="The Broad Institute Genomics Platform"/>
            <consortium name="The Broad Institute Genome Sequencing Center for Infectious Disease"/>
            <person name="Wu L."/>
            <person name="Ma J."/>
        </authorList>
    </citation>
    <scope>NUCLEOTIDE SEQUENCE [LARGE SCALE GENOMIC DNA]</scope>
    <source>
        <strain evidence="3 4">JCM 10425</strain>
    </source>
</reference>
<evidence type="ECO:0000313" key="3">
    <source>
        <dbReference type="EMBL" id="GAA0248436.1"/>
    </source>
</evidence>
<dbReference type="Pfam" id="PF06283">
    <property type="entry name" value="ThuA"/>
    <property type="match status" value="1"/>
</dbReference>
<dbReference type="RefSeq" id="WP_344650086.1">
    <property type="nucleotide sequence ID" value="NZ_BAAAGX010000014.1"/>
</dbReference>
<comment type="caution">
    <text evidence="3">The sequence shown here is derived from an EMBL/GenBank/DDBJ whole genome shotgun (WGS) entry which is preliminary data.</text>
</comment>
<dbReference type="InterPro" id="IPR029062">
    <property type="entry name" value="Class_I_gatase-like"/>
</dbReference>
<keyword evidence="4" id="KW-1185">Reference proteome</keyword>
<sequence length="290" mass="32495">MTKIDVLLATGLVSEEHDNAHRSFRHHTGMITALLESTGRFRVRVLEEFRGAGTDLIDRYDVVLVMYEGRRNYFDAAEGFGPVTNEALLRFVRDDGKGMVWFHGSSVQEDSWGWPEEFDRMRGAKLSAATGLRPRPPGQVTVRTRPGHPITDGVSPEWTLTNDDILTGVRIHPGTEVLLTVFDDVETYRAAGWPRPHTPVVVGDGGLDALPGMNTDQPLAWANEWGSGRCFSLTPGHDWDTFRRPDYMTLLCRGVEWAATGAATIAPPDRAGENRWRVWPYYAGDTSRWD</sequence>
<dbReference type="Proteomes" id="UP001500967">
    <property type="component" value="Unassembled WGS sequence"/>
</dbReference>
<organism evidence="3 4">
    <name type="scientific">Cryptosporangium japonicum</name>
    <dbReference type="NCBI Taxonomy" id="80872"/>
    <lineage>
        <taxon>Bacteria</taxon>
        <taxon>Bacillati</taxon>
        <taxon>Actinomycetota</taxon>
        <taxon>Actinomycetes</taxon>
        <taxon>Cryptosporangiales</taxon>
        <taxon>Cryptosporangiaceae</taxon>
        <taxon>Cryptosporangium</taxon>
    </lineage>
</organism>
<proteinExistence type="predicted"/>
<evidence type="ECO:0000256" key="1">
    <source>
        <dbReference type="SAM" id="MobiDB-lite"/>
    </source>
</evidence>
<feature type="domain" description="ThuA-like" evidence="2">
    <location>
        <begin position="14"/>
        <end position="258"/>
    </location>
</feature>
<evidence type="ECO:0000259" key="2">
    <source>
        <dbReference type="Pfam" id="PF06283"/>
    </source>
</evidence>
<dbReference type="PANTHER" id="PTHR40469:SF2">
    <property type="entry name" value="GALACTOSE-BINDING DOMAIN-LIKE SUPERFAMILY PROTEIN"/>
    <property type="match status" value="1"/>
</dbReference>
<dbReference type="InterPro" id="IPR029010">
    <property type="entry name" value="ThuA-like"/>
</dbReference>
<evidence type="ECO:0000313" key="4">
    <source>
        <dbReference type="Proteomes" id="UP001500967"/>
    </source>
</evidence>
<feature type="region of interest" description="Disordered" evidence="1">
    <location>
        <begin position="129"/>
        <end position="154"/>
    </location>
</feature>
<accession>A0ABN0UF17</accession>
<dbReference type="SUPFAM" id="SSF52317">
    <property type="entry name" value="Class I glutamine amidotransferase-like"/>
    <property type="match status" value="1"/>
</dbReference>